<dbReference type="GO" id="GO:0004601">
    <property type="term" value="F:peroxidase activity"/>
    <property type="evidence" value="ECO:0007669"/>
    <property type="project" value="InterPro"/>
</dbReference>
<proteinExistence type="predicted"/>
<dbReference type="GO" id="GO:0000302">
    <property type="term" value="P:response to reactive oxygen species"/>
    <property type="evidence" value="ECO:0007669"/>
    <property type="project" value="TreeGrafter"/>
</dbReference>
<dbReference type="InterPro" id="IPR010255">
    <property type="entry name" value="Haem_peroxidase_sf"/>
</dbReference>
<dbReference type="Proteomes" id="UP000436088">
    <property type="component" value="Unassembled WGS sequence"/>
</dbReference>
<keyword evidence="2" id="KW-0472">Membrane</keyword>
<dbReference type="InterPro" id="IPR044831">
    <property type="entry name" value="Ccp1-like"/>
</dbReference>
<evidence type="ECO:0000256" key="2">
    <source>
        <dbReference type="SAM" id="Phobius"/>
    </source>
</evidence>
<keyword evidence="4" id="KW-1185">Reference proteome</keyword>
<protein>
    <submittedName>
        <fullName evidence="3">MORC family CW-type zinc finger protein 3 isoform 2</fullName>
    </submittedName>
</protein>
<dbReference type="EMBL" id="VEPZ02000960">
    <property type="protein sequence ID" value="KAE8707762.1"/>
    <property type="molecule type" value="Genomic_DNA"/>
</dbReference>
<dbReference type="GO" id="GO:0009507">
    <property type="term" value="C:chloroplast"/>
    <property type="evidence" value="ECO:0007669"/>
    <property type="project" value="TreeGrafter"/>
</dbReference>
<keyword evidence="1" id="KW-0560">Oxidoreductase</keyword>
<dbReference type="GO" id="GO:0042744">
    <property type="term" value="P:hydrogen peroxide catabolic process"/>
    <property type="evidence" value="ECO:0007669"/>
    <property type="project" value="TreeGrafter"/>
</dbReference>
<name>A0A6A3AXV0_HIBSY</name>
<dbReference type="GO" id="GO:0034599">
    <property type="term" value="P:cellular response to oxidative stress"/>
    <property type="evidence" value="ECO:0007669"/>
    <property type="project" value="InterPro"/>
</dbReference>
<dbReference type="SUPFAM" id="SSF48113">
    <property type="entry name" value="Heme-dependent peroxidases"/>
    <property type="match status" value="1"/>
</dbReference>
<organism evidence="3 4">
    <name type="scientific">Hibiscus syriacus</name>
    <name type="common">Rose of Sharon</name>
    <dbReference type="NCBI Taxonomy" id="106335"/>
    <lineage>
        <taxon>Eukaryota</taxon>
        <taxon>Viridiplantae</taxon>
        <taxon>Streptophyta</taxon>
        <taxon>Embryophyta</taxon>
        <taxon>Tracheophyta</taxon>
        <taxon>Spermatophyta</taxon>
        <taxon>Magnoliopsida</taxon>
        <taxon>eudicotyledons</taxon>
        <taxon>Gunneridae</taxon>
        <taxon>Pentapetalae</taxon>
        <taxon>rosids</taxon>
        <taxon>malvids</taxon>
        <taxon>Malvales</taxon>
        <taxon>Malvaceae</taxon>
        <taxon>Malvoideae</taxon>
        <taxon>Hibiscus</taxon>
    </lineage>
</organism>
<dbReference type="AlphaFoldDB" id="A0A6A3AXV0"/>
<dbReference type="PANTHER" id="PTHR31356">
    <property type="entry name" value="THYLAKOID LUMENAL 29 KDA PROTEIN, CHLOROPLASTIC-RELATED"/>
    <property type="match status" value="1"/>
</dbReference>
<reference evidence="3" key="1">
    <citation type="submission" date="2019-09" db="EMBL/GenBank/DDBJ databases">
        <title>Draft genome information of white flower Hibiscus syriacus.</title>
        <authorList>
            <person name="Kim Y.-M."/>
        </authorList>
    </citation>
    <scope>NUCLEOTIDE SEQUENCE [LARGE SCALE GENOMIC DNA]</scope>
    <source>
        <strain evidence="3">YM2019G1</strain>
    </source>
</reference>
<comment type="caution">
    <text evidence="3">The sequence shown here is derived from an EMBL/GenBank/DDBJ whole genome shotgun (WGS) entry which is preliminary data.</text>
</comment>
<feature type="transmembrane region" description="Helical" evidence="2">
    <location>
        <begin position="85"/>
        <end position="106"/>
    </location>
</feature>
<keyword evidence="2" id="KW-0812">Transmembrane</keyword>
<gene>
    <name evidence="3" type="ORF">F3Y22_tig00110377pilonHSYRG00389</name>
</gene>
<dbReference type="Gene3D" id="1.10.420.10">
    <property type="entry name" value="Peroxidase, domain 2"/>
    <property type="match status" value="2"/>
</dbReference>
<keyword evidence="2" id="KW-1133">Transmembrane helix</keyword>
<evidence type="ECO:0000313" key="3">
    <source>
        <dbReference type="EMBL" id="KAE8707762.1"/>
    </source>
</evidence>
<evidence type="ECO:0000256" key="1">
    <source>
        <dbReference type="ARBA" id="ARBA00023002"/>
    </source>
</evidence>
<sequence length="114" mass="13277">MSGIRGTKHLRYIFYRMGFSDKDMVAPSGGMHWEEHILKDQALVEDPKLLRYVELYAKDEDAFFRDYAASHKKLSELCFISPSRLALKFAVGVLVTATVAILSHYYEVHRRFFE</sequence>
<dbReference type="GO" id="GO:0020037">
    <property type="term" value="F:heme binding"/>
    <property type="evidence" value="ECO:0007669"/>
    <property type="project" value="InterPro"/>
</dbReference>
<accession>A0A6A3AXV0</accession>
<evidence type="ECO:0000313" key="4">
    <source>
        <dbReference type="Proteomes" id="UP000436088"/>
    </source>
</evidence>
<dbReference type="PANTHER" id="PTHR31356:SF38">
    <property type="entry name" value="L-ASCORBATE PEROXIDASE 5, PEROXISOMAL"/>
    <property type="match status" value="1"/>
</dbReference>